<evidence type="ECO:0000256" key="1">
    <source>
        <dbReference type="SAM" id="MobiDB-lite"/>
    </source>
</evidence>
<dbReference type="AlphaFoldDB" id="A0A252CFA8"/>
<gene>
    <name evidence="2" type="ORF">BZZ03_00410</name>
</gene>
<reference evidence="2 3" key="1">
    <citation type="submission" date="2017-02" db="EMBL/GenBank/DDBJ databases">
        <authorList>
            <person name="Peterson S.W."/>
        </authorList>
    </citation>
    <scope>NUCLEOTIDE SEQUENCE [LARGE SCALE GENOMIC DNA]</scope>
    <source>
        <strain evidence="2">159469</strain>
    </source>
</reference>
<evidence type="ECO:0000313" key="3">
    <source>
        <dbReference type="Proteomes" id="UP000194606"/>
    </source>
</evidence>
<dbReference type="RefSeq" id="WP_086581966.1">
    <property type="nucleotide sequence ID" value="NZ_MUIZ01000001.1"/>
</dbReference>
<protein>
    <submittedName>
        <fullName evidence="2">Uncharacterized protein</fullName>
    </submittedName>
</protein>
<evidence type="ECO:0000313" key="2">
    <source>
        <dbReference type="EMBL" id="OUK05213.1"/>
    </source>
</evidence>
<proteinExistence type="predicted"/>
<sequence>MGEQFRLNVIFYEGDEALIKTIRKEESFIPYIKRLLWLYREFEDVFVKECSFSDWIKERRIKELGTKRKSSVIYSFATNISKDLELFERARNKSEFIKYLIANETLILSQLYLAYTQAPLRSVPEVSQNESEGIIPEEPQVPVVQEERVTQAPKQEVQREEPKVIPAKEKSDEKFEKNRQAARAMFGNSFM</sequence>
<dbReference type="Proteomes" id="UP000194606">
    <property type="component" value="Unassembled WGS sequence"/>
</dbReference>
<feature type="compositionally biased region" description="Basic and acidic residues" evidence="1">
    <location>
        <begin position="156"/>
        <end position="179"/>
    </location>
</feature>
<feature type="region of interest" description="Disordered" evidence="1">
    <location>
        <begin position="148"/>
        <end position="179"/>
    </location>
</feature>
<dbReference type="EMBL" id="MUIZ01000001">
    <property type="protein sequence ID" value="OUK05213.1"/>
    <property type="molecule type" value="Genomic_DNA"/>
</dbReference>
<organism evidence="2 3">
    <name type="scientific">Lactococcus petauri</name>
    <dbReference type="NCBI Taxonomy" id="1940789"/>
    <lineage>
        <taxon>Bacteria</taxon>
        <taxon>Bacillati</taxon>
        <taxon>Bacillota</taxon>
        <taxon>Bacilli</taxon>
        <taxon>Lactobacillales</taxon>
        <taxon>Streptococcaceae</taxon>
        <taxon>Lactococcus</taxon>
    </lineage>
</organism>
<name>A0A252CFA8_9LACT</name>
<accession>A0A252CFA8</accession>
<comment type="caution">
    <text evidence="2">The sequence shown here is derived from an EMBL/GenBank/DDBJ whole genome shotgun (WGS) entry which is preliminary data.</text>
</comment>